<gene>
    <name evidence="1" type="ORF">EV420DRAFT_1643655</name>
</gene>
<name>A0AA39KD72_ARMTA</name>
<sequence>MATLPLELEEIIVYEACHSEMPSYIRKSVMITCPLVNRMWKAVFGLIASRDDFIAWLTHTVTWVFDTWKHIEGRDAWKTRAAI</sequence>
<reference evidence="1" key="1">
    <citation type="submission" date="2023-06" db="EMBL/GenBank/DDBJ databases">
        <authorList>
            <consortium name="Lawrence Berkeley National Laboratory"/>
            <person name="Ahrendt S."/>
            <person name="Sahu N."/>
            <person name="Indic B."/>
            <person name="Wong-Bajracharya J."/>
            <person name="Merenyi Z."/>
            <person name="Ke H.-M."/>
            <person name="Monk M."/>
            <person name="Kocsube S."/>
            <person name="Drula E."/>
            <person name="Lipzen A."/>
            <person name="Balint B."/>
            <person name="Henrissat B."/>
            <person name="Andreopoulos B."/>
            <person name="Martin F.M."/>
            <person name="Harder C.B."/>
            <person name="Rigling D."/>
            <person name="Ford K.L."/>
            <person name="Foster G.D."/>
            <person name="Pangilinan J."/>
            <person name="Papanicolaou A."/>
            <person name="Barry K."/>
            <person name="LaButti K."/>
            <person name="Viragh M."/>
            <person name="Koriabine M."/>
            <person name="Yan M."/>
            <person name="Riley R."/>
            <person name="Champramary S."/>
            <person name="Plett K.L."/>
            <person name="Tsai I.J."/>
            <person name="Slot J."/>
            <person name="Sipos G."/>
            <person name="Plett J."/>
            <person name="Nagy L.G."/>
            <person name="Grigoriev I.V."/>
        </authorList>
    </citation>
    <scope>NUCLEOTIDE SEQUENCE</scope>
    <source>
        <strain evidence="1">CCBAS 213</strain>
    </source>
</reference>
<comment type="caution">
    <text evidence="1">The sequence shown here is derived from an EMBL/GenBank/DDBJ whole genome shotgun (WGS) entry which is preliminary data.</text>
</comment>
<organism evidence="1 2">
    <name type="scientific">Armillaria tabescens</name>
    <name type="common">Ringless honey mushroom</name>
    <name type="synonym">Agaricus tabescens</name>
    <dbReference type="NCBI Taxonomy" id="1929756"/>
    <lineage>
        <taxon>Eukaryota</taxon>
        <taxon>Fungi</taxon>
        <taxon>Dikarya</taxon>
        <taxon>Basidiomycota</taxon>
        <taxon>Agaricomycotina</taxon>
        <taxon>Agaricomycetes</taxon>
        <taxon>Agaricomycetidae</taxon>
        <taxon>Agaricales</taxon>
        <taxon>Marasmiineae</taxon>
        <taxon>Physalacriaceae</taxon>
        <taxon>Desarmillaria</taxon>
    </lineage>
</organism>
<proteinExistence type="predicted"/>
<evidence type="ECO:0000313" key="1">
    <source>
        <dbReference type="EMBL" id="KAK0457800.1"/>
    </source>
</evidence>
<protein>
    <submittedName>
        <fullName evidence="1">Uncharacterized protein</fullName>
    </submittedName>
</protein>
<dbReference type="AlphaFoldDB" id="A0AA39KD72"/>
<dbReference type="GeneID" id="85361093"/>
<accession>A0AA39KD72</accession>
<dbReference type="RefSeq" id="XP_060330099.1">
    <property type="nucleotide sequence ID" value="XM_060477545.1"/>
</dbReference>
<dbReference type="Proteomes" id="UP001175211">
    <property type="component" value="Unassembled WGS sequence"/>
</dbReference>
<evidence type="ECO:0000313" key="2">
    <source>
        <dbReference type="Proteomes" id="UP001175211"/>
    </source>
</evidence>
<keyword evidence="2" id="KW-1185">Reference proteome</keyword>
<dbReference type="EMBL" id="JAUEPS010000020">
    <property type="protein sequence ID" value="KAK0457800.1"/>
    <property type="molecule type" value="Genomic_DNA"/>
</dbReference>